<dbReference type="EMBL" id="CP000248">
    <property type="protein sequence ID" value="ABD27616.1"/>
    <property type="molecule type" value="Genomic_DNA"/>
</dbReference>
<dbReference type="HOGENOM" id="CLU_096872_4_1_5"/>
<feature type="chain" id="PRO_5004207889" description="UPF0311 protein Saro_3181" evidence="2">
    <location>
        <begin position="31"/>
        <end position="178"/>
    </location>
</feature>
<dbReference type="KEGG" id="nar:Saro_3181"/>
<feature type="signal peptide" evidence="2">
    <location>
        <begin position="1"/>
        <end position="30"/>
    </location>
</feature>
<keyword evidence="2" id="KW-0732">Signal</keyword>
<dbReference type="eggNOG" id="ENOG5032SS8">
    <property type="taxonomic scope" value="Bacteria"/>
</dbReference>
<evidence type="ECO:0000256" key="2">
    <source>
        <dbReference type="SAM" id="SignalP"/>
    </source>
</evidence>
<dbReference type="RefSeq" id="WP_011446818.1">
    <property type="nucleotide sequence ID" value="NC_007794.1"/>
</dbReference>
<dbReference type="AlphaFoldDB" id="Q2G3F7"/>
<accession>Q2G3F7</accession>
<dbReference type="Proteomes" id="UP000009134">
    <property type="component" value="Chromosome"/>
</dbReference>
<keyword evidence="4" id="KW-1185">Reference proteome</keyword>
<dbReference type="Gene3D" id="2.40.160.20">
    <property type="match status" value="1"/>
</dbReference>
<reference evidence="4" key="1">
    <citation type="submission" date="2006-01" db="EMBL/GenBank/DDBJ databases">
        <title>Complete sequence of Novosphingobium aromaticivorans DSM 12444.</title>
        <authorList>
            <consortium name="US DOE Joint Genome Institute"/>
            <person name="Copeland A."/>
            <person name="Lucas S."/>
            <person name="Lapidus A."/>
            <person name="Barry K."/>
            <person name="Detter J.C."/>
            <person name="Glavina T."/>
            <person name="Hammon N."/>
            <person name="Israni S."/>
            <person name="Pitluck S."/>
            <person name="Chain P."/>
            <person name="Malfatti S."/>
            <person name="Shin M."/>
            <person name="Vergez L."/>
            <person name="Schmutz J."/>
            <person name="Larimer F."/>
            <person name="Land M."/>
            <person name="Kyrpides N."/>
            <person name="Ivanova N."/>
            <person name="Fredrickson J."/>
            <person name="Balkwill D."/>
            <person name="Romine M.F."/>
            <person name="Richardson P."/>
        </authorList>
    </citation>
    <scope>NUCLEOTIDE SEQUENCE [LARGE SCALE GENOMIC DNA]</scope>
    <source>
        <strain evidence="4">ATCC 700278 / DSM 12444 / CCUG 56034 / CIP 105152 / NBRC 16084 / F199</strain>
    </source>
</reference>
<evidence type="ECO:0000313" key="4">
    <source>
        <dbReference type="Proteomes" id="UP000009134"/>
    </source>
</evidence>
<sequence>MRKRTSDQARGLALCVAAICAIGLPGLAFASETPLAPPGLEFVFEEAVVLAPDVPAGTTPKGRRNIIPILGGTVTGPAIRAEIMPGGWDWQLIRSDGCMDLKADYFLKTDDGAIINVINQAVLCPPADGSKPAITTQPVFEAPLGKYDWLNRGNFIGMLVSTGDDKSPGVRIRFYRVR</sequence>
<dbReference type="HAMAP" id="MF_00775">
    <property type="entry name" value="UPF0311"/>
    <property type="match status" value="1"/>
</dbReference>
<organism evidence="3 4">
    <name type="scientific">Novosphingobium aromaticivorans (strain ATCC 700278 / DSM 12444 / CCUG 56034 / CIP 105152 / NBRC 16084 / F199)</name>
    <dbReference type="NCBI Taxonomy" id="279238"/>
    <lineage>
        <taxon>Bacteria</taxon>
        <taxon>Pseudomonadati</taxon>
        <taxon>Pseudomonadota</taxon>
        <taxon>Alphaproteobacteria</taxon>
        <taxon>Sphingomonadales</taxon>
        <taxon>Sphingomonadaceae</taxon>
        <taxon>Novosphingobium</taxon>
    </lineage>
</organism>
<proteinExistence type="inferred from homology"/>
<dbReference type="STRING" id="279238.Saro_3181"/>
<comment type="similarity">
    <text evidence="1">Belongs to the UPF0311 family.</text>
</comment>
<evidence type="ECO:0000256" key="1">
    <source>
        <dbReference type="HAMAP-Rule" id="MF_00775"/>
    </source>
</evidence>
<protein>
    <recommendedName>
        <fullName evidence="1">UPF0311 protein Saro_3181</fullName>
    </recommendedName>
</protein>
<dbReference type="Pfam" id="PF11578">
    <property type="entry name" value="DUF3237"/>
    <property type="match status" value="1"/>
</dbReference>
<dbReference type="PANTHER" id="PTHR37315:SF1">
    <property type="entry name" value="UPF0311 PROTEIN BLR7842"/>
    <property type="match status" value="1"/>
</dbReference>
<dbReference type="InterPro" id="IPR020915">
    <property type="entry name" value="UPF0311"/>
</dbReference>
<evidence type="ECO:0000313" key="3">
    <source>
        <dbReference type="EMBL" id="ABD27616.1"/>
    </source>
</evidence>
<name>Q2G3F7_NOVAD</name>
<dbReference type="PANTHER" id="PTHR37315">
    <property type="entry name" value="UPF0311 PROTEIN BLR7842"/>
    <property type="match status" value="1"/>
</dbReference>
<gene>
    <name evidence="3" type="ordered locus">Saro_3181</name>
</gene>